<dbReference type="InterPro" id="IPR046357">
    <property type="entry name" value="PPIase_dom_sf"/>
</dbReference>
<evidence type="ECO:0000256" key="1">
    <source>
        <dbReference type="PROSITE-ProRule" id="PRU00278"/>
    </source>
</evidence>
<dbReference type="PROSITE" id="PS01096">
    <property type="entry name" value="PPIC_PPIASE_1"/>
    <property type="match status" value="1"/>
</dbReference>
<dbReference type="OrthoDB" id="3772768at2"/>
<reference evidence="3" key="1">
    <citation type="submission" date="2019-09" db="EMBL/GenBank/DDBJ databases">
        <authorList>
            <person name="Li J."/>
        </authorList>
    </citation>
    <scope>NUCLEOTIDE SEQUENCE [LARGE SCALE GENOMIC DNA]</scope>
    <source>
        <strain evidence="3">JCM 14732</strain>
    </source>
</reference>
<dbReference type="InterPro" id="IPR027304">
    <property type="entry name" value="Trigger_fact/SurA_dom_sf"/>
</dbReference>
<organism evidence="3 4">
    <name type="scientific">Aeromicrobium ginsengisoli</name>
    <dbReference type="NCBI Taxonomy" id="363867"/>
    <lineage>
        <taxon>Bacteria</taxon>
        <taxon>Bacillati</taxon>
        <taxon>Actinomycetota</taxon>
        <taxon>Actinomycetes</taxon>
        <taxon>Propionibacteriales</taxon>
        <taxon>Nocardioidaceae</taxon>
        <taxon>Aeromicrobium</taxon>
    </lineage>
</organism>
<dbReference type="Proteomes" id="UP000380867">
    <property type="component" value="Unassembled WGS sequence"/>
</dbReference>
<dbReference type="PROSITE" id="PS50198">
    <property type="entry name" value="PPIC_PPIASE_2"/>
    <property type="match status" value="1"/>
</dbReference>
<accession>A0A5M4F8X9</accession>
<proteinExistence type="predicted"/>
<comment type="caution">
    <text evidence="3">The sequence shown here is derived from an EMBL/GenBank/DDBJ whole genome shotgun (WGS) entry which is preliminary data.</text>
</comment>
<sequence length="345" mass="37551">MMRRSMILPTGRLRPVSLALAGVVLLGAVTSTAVSWATAMPDDVAVRVGGEDVTITRLDRRVDVLSAIYGVTAPESGKKLGEFRRAAAKSIAISTVLEQAAKKRKIVIATKSLQDELTKIIKEQNGSRASFVEFLGQKGLKESDVVDELRRADVTARLFAEVTADVPSVTKAEARAEYDERREEMRTPETRRLANIVVETQDEARDVVQRLKSGDDFGDVASSTSLDTTTSQAGGDLGQDVARTGLEPSYADAAFGVGKGEIFGPVRTESGWNVGRVLKVTPGRDLSYDDVEATLVSAITNRRRSQVWTTWLNRQVDDIGVEYADEYRPDDPRITTDEATRTGGS</sequence>
<dbReference type="GO" id="GO:0003755">
    <property type="term" value="F:peptidyl-prolyl cis-trans isomerase activity"/>
    <property type="evidence" value="ECO:0007669"/>
    <property type="project" value="UniProtKB-KW"/>
</dbReference>
<dbReference type="SUPFAM" id="SSF109998">
    <property type="entry name" value="Triger factor/SurA peptide-binding domain-like"/>
    <property type="match status" value="1"/>
</dbReference>
<dbReference type="Gene3D" id="1.10.4030.10">
    <property type="entry name" value="Porin chaperone SurA, peptide-binding domain"/>
    <property type="match status" value="1"/>
</dbReference>
<dbReference type="PANTHER" id="PTHR47245:SF2">
    <property type="entry name" value="PEPTIDYL-PROLYL CIS-TRANS ISOMERASE HP_0175-RELATED"/>
    <property type="match status" value="1"/>
</dbReference>
<keyword evidence="4" id="KW-1185">Reference proteome</keyword>
<dbReference type="InterPro" id="IPR023058">
    <property type="entry name" value="PPIase_PpiC_CS"/>
</dbReference>
<dbReference type="Gene3D" id="3.10.50.40">
    <property type="match status" value="1"/>
</dbReference>
<dbReference type="Pfam" id="PF13624">
    <property type="entry name" value="SurA_N_3"/>
    <property type="match status" value="1"/>
</dbReference>
<dbReference type="Pfam" id="PF13145">
    <property type="entry name" value="Rotamase_2"/>
    <property type="match status" value="1"/>
</dbReference>
<dbReference type="EMBL" id="SDPQ02000004">
    <property type="protein sequence ID" value="KAA1394245.1"/>
    <property type="molecule type" value="Genomic_DNA"/>
</dbReference>
<dbReference type="PANTHER" id="PTHR47245">
    <property type="entry name" value="PEPTIDYLPROLYL ISOMERASE"/>
    <property type="match status" value="1"/>
</dbReference>
<dbReference type="InterPro" id="IPR050245">
    <property type="entry name" value="PrsA_foldase"/>
</dbReference>
<dbReference type="SUPFAM" id="SSF54534">
    <property type="entry name" value="FKBP-like"/>
    <property type="match status" value="1"/>
</dbReference>
<keyword evidence="1" id="KW-0697">Rotamase</keyword>
<evidence type="ECO:0000313" key="4">
    <source>
        <dbReference type="Proteomes" id="UP000380867"/>
    </source>
</evidence>
<dbReference type="AlphaFoldDB" id="A0A5M4F8X9"/>
<dbReference type="InterPro" id="IPR000297">
    <property type="entry name" value="PPIase_PpiC"/>
</dbReference>
<protein>
    <recommendedName>
        <fullName evidence="2">PpiC domain-containing protein</fullName>
    </recommendedName>
</protein>
<evidence type="ECO:0000259" key="2">
    <source>
        <dbReference type="PROSITE" id="PS50198"/>
    </source>
</evidence>
<name>A0A5M4F8X9_9ACTN</name>
<keyword evidence="1" id="KW-0413">Isomerase</keyword>
<feature type="domain" description="PpiC" evidence="2">
    <location>
        <begin position="188"/>
        <end position="279"/>
    </location>
</feature>
<evidence type="ECO:0000313" key="3">
    <source>
        <dbReference type="EMBL" id="KAA1394245.1"/>
    </source>
</evidence>
<gene>
    <name evidence="3" type="ORF">ESP70_018760</name>
</gene>